<keyword evidence="4" id="KW-1185">Reference proteome</keyword>
<feature type="compositionally biased region" description="Low complexity" evidence="1">
    <location>
        <begin position="35"/>
        <end position="55"/>
    </location>
</feature>
<keyword evidence="2" id="KW-0732">Signal</keyword>
<protein>
    <recommendedName>
        <fullName evidence="5">HEAT repeat domain-containing protein</fullName>
    </recommendedName>
</protein>
<feature type="signal peptide" evidence="2">
    <location>
        <begin position="1"/>
        <end position="18"/>
    </location>
</feature>
<evidence type="ECO:0000313" key="3">
    <source>
        <dbReference type="EMBL" id="MDI1432747.1"/>
    </source>
</evidence>
<accession>A0ABT6NWL4</accession>
<dbReference type="RefSeq" id="WP_136967827.1">
    <property type="nucleotide sequence ID" value="NZ_JARZHI010000023.1"/>
</dbReference>
<dbReference type="Gene3D" id="1.25.10.10">
    <property type="entry name" value="Leucine-rich Repeat Variant"/>
    <property type="match status" value="1"/>
</dbReference>
<evidence type="ECO:0000313" key="4">
    <source>
        <dbReference type="Proteomes" id="UP001160301"/>
    </source>
</evidence>
<feature type="region of interest" description="Disordered" evidence="1">
    <location>
        <begin position="22"/>
        <end position="70"/>
    </location>
</feature>
<name>A0ABT6NWL4_9BACT</name>
<dbReference type="InterPro" id="IPR011989">
    <property type="entry name" value="ARM-like"/>
</dbReference>
<sequence>MHVGRFSLALVLSIASLAAGCGASTPPPASDATKAPAKSEASAPAPEGEAAAEAPPSEEEGDGEAKPPEPSFAELRKAVMACSVGEDSSLDDCEAYQQWSDAEQAFENGKATPELLKMLGSQDPKERRVAAEKLDRTLTEETANAAQVDAVLNMAEKERDENLVALFGQLVGGLPLVKVGKIDRAIAIAKAHPASDYTDAFLRIVGFGSTNRDPKVVAYASEASKDASSTRRAYALNALSDLAPYFPDEACKVINTLRADKDDFVKSRASERIASISKCASFTDKLLDDLATVDVKKNVSFEMGMALQKVCKRSDLTHAQRKKGSKAARRLTDATTVHANTRSYAMEAAIGCDPKDGPAYVAKFKNDKDKTIAGQATALTTPK</sequence>
<evidence type="ECO:0008006" key="5">
    <source>
        <dbReference type="Google" id="ProtNLM"/>
    </source>
</evidence>
<dbReference type="SUPFAM" id="SSF48371">
    <property type="entry name" value="ARM repeat"/>
    <property type="match status" value="1"/>
</dbReference>
<evidence type="ECO:0000256" key="2">
    <source>
        <dbReference type="SAM" id="SignalP"/>
    </source>
</evidence>
<organism evidence="3 4">
    <name type="scientific">Polyangium sorediatum</name>
    <dbReference type="NCBI Taxonomy" id="889274"/>
    <lineage>
        <taxon>Bacteria</taxon>
        <taxon>Pseudomonadati</taxon>
        <taxon>Myxococcota</taxon>
        <taxon>Polyangia</taxon>
        <taxon>Polyangiales</taxon>
        <taxon>Polyangiaceae</taxon>
        <taxon>Polyangium</taxon>
    </lineage>
</organism>
<dbReference type="PROSITE" id="PS51257">
    <property type="entry name" value="PROKAR_LIPOPROTEIN"/>
    <property type="match status" value="1"/>
</dbReference>
<comment type="caution">
    <text evidence="3">The sequence shown here is derived from an EMBL/GenBank/DDBJ whole genome shotgun (WGS) entry which is preliminary data.</text>
</comment>
<dbReference type="EMBL" id="JARZHI010000023">
    <property type="protein sequence ID" value="MDI1432747.1"/>
    <property type="molecule type" value="Genomic_DNA"/>
</dbReference>
<dbReference type="Proteomes" id="UP001160301">
    <property type="component" value="Unassembled WGS sequence"/>
</dbReference>
<gene>
    <name evidence="3" type="ORF">QHF89_24840</name>
</gene>
<evidence type="ECO:0000256" key="1">
    <source>
        <dbReference type="SAM" id="MobiDB-lite"/>
    </source>
</evidence>
<reference evidence="3 4" key="1">
    <citation type="submission" date="2023-04" db="EMBL/GenBank/DDBJ databases">
        <title>The genome sequence of Polyangium sorediatum DSM14670.</title>
        <authorList>
            <person name="Zhang X."/>
        </authorList>
    </citation>
    <scope>NUCLEOTIDE SEQUENCE [LARGE SCALE GENOMIC DNA]</scope>
    <source>
        <strain evidence="3 4">DSM 14670</strain>
    </source>
</reference>
<dbReference type="InterPro" id="IPR016024">
    <property type="entry name" value="ARM-type_fold"/>
</dbReference>
<proteinExistence type="predicted"/>
<feature type="chain" id="PRO_5046312719" description="HEAT repeat domain-containing protein" evidence="2">
    <location>
        <begin position="19"/>
        <end position="383"/>
    </location>
</feature>